<dbReference type="PROSITE" id="PS50222">
    <property type="entry name" value="EF_HAND_2"/>
    <property type="match status" value="1"/>
</dbReference>
<dbReference type="Pfam" id="PF00676">
    <property type="entry name" value="E1_dh"/>
    <property type="match status" value="1"/>
</dbReference>
<accession>A0A388JVQ2</accession>
<dbReference type="InterPro" id="IPR029061">
    <property type="entry name" value="THDP-binding"/>
</dbReference>
<dbReference type="Pfam" id="PF16870">
    <property type="entry name" value="OxoGdeHyase_C"/>
    <property type="match status" value="1"/>
</dbReference>
<dbReference type="PANTHER" id="PTHR23152">
    <property type="entry name" value="2-OXOGLUTARATE DEHYDROGENASE"/>
    <property type="match status" value="1"/>
</dbReference>
<organism evidence="6 7">
    <name type="scientific">Chara braunii</name>
    <name type="common">Braun's stonewort</name>
    <dbReference type="NCBI Taxonomy" id="69332"/>
    <lineage>
        <taxon>Eukaryota</taxon>
        <taxon>Viridiplantae</taxon>
        <taxon>Streptophyta</taxon>
        <taxon>Charophyceae</taxon>
        <taxon>Charales</taxon>
        <taxon>Characeae</taxon>
        <taxon>Chara</taxon>
    </lineage>
</organism>
<dbReference type="InterPro" id="IPR031717">
    <property type="entry name" value="ODO-1/KGD_C"/>
</dbReference>
<dbReference type="SUPFAM" id="SSF52518">
    <property type="entry name" value="Thiamin diphosphate-binding fold (THDP-binding)"/>
    <property type="match status" value="2"/>
</dbReference>
<dbReference type="GO" id="GO:0005509">
    <property type="term" value="F:calcium ion binding"/>
    <property type="evidence" value="ECO:0007669"/>
    <property type="project" value="InterPro"/>
</dbReference>
<dbReference type="Pfam" id="PF02779">
    <property type="entry name" value="Transket_pyr"/>
    <property type="match status" value="1"/>
</dbReference>
<comment type="caution">
    <text evidence="6">The sequence shown here is derived from an EMBL/GenBank/DDBJ whole genome shotgun (WGS) entry which is preliminary data.</text>
</comment>
<keyword evidence="3" id="KW-0560">Oxidoreductase</keyword>
<evidence type="ECO:0000256" key="3">
    <source>
        <dbReference type="ARBA" id="ARBA00023002"/>
    </source>
</evidence>
<keyword evidence="4" id="KW-0786">Thiamine pyrophosphate</keyword>
<dbReference type="Proteomes" id="UP000265515">
    <property type="component" value="Unassembled WGS sequence"/>
</dbReference>
<evidence type="ECO:0000259" key="5">
    <source>
        <dbReference type="PROSITE" id="PS50222"/>
    </source>
</evidence>
<name>A0A388JVQ2_CHABU</name>
<dbReference type="Gene3D" id="1.10.238.10">
    <property type="entry name" value="EF-hand"/>
    <property type="match status" value="1"/>
</dbReference>
<dbReference type="PANTHER" id="PTHR23152:SF35">
    <property type="entry name" value="2-OXOGLUTARATE DEHYDROGENASE E1 COMPONENT"/>
    <property type="match status" value="1"/>
</dbReference>
<dbReference type="InterPro" id="IPR002048">
    <property type="entry name" value="EF_hand_dom"/>
</dbReference>
<keyword evidence="7" id="KW-1185">Reference proteome</keyword>
<dbReference type="STRING" id="69332.A0A388JVQ2"/>
<dbReference type="SMART" id="SM00861">
    <property type="entry name" value="Transket_pyr"/>
    <property type="match status" value="1"/>
</dbReference>
<dbReference type="InterPro" id="IPR001017">
    <property type="entry name" value="DH_E1"/>
</dbReference>
<feature type="domain" description="EF-hand" evidence="5">
    <location>
        <begin position="427"/>
        <end position="462"/>
    </location>
</feature>
<dbReference type="Gramene" id="GBG61860">
    <property type="protein sequence ID" value="GBG61860"/>
    <property type="gene ID" value="CBR_g23813"/>
</dbReference>
<dbReference type="AlphaFoldDB" id="A0A388JVQ2"/>
<dbReference type="GO" id="GO:0030976">
    <property type="term" value="F:thiamine pyrophosphate binding"/>
    <property type="evidence" value="ECO:0007669"/>
    <property type="project" value="InterPro"/>
</dbReference>
<dbReference type="InterPro" id="IPR005475">
    <property type="entry name" value="Transketolase-like_Pyr-bd"/>
</dbReference>
<comment type="similarity">
    <text evidence="2">Belongs to the alpha-ketoglutarate dehydrogenase family.</text>
</comment>
<dbReference type="InterPro" id="IPR042179">
    <property type="entry name" value="KGD_C_sf"/>
</dbReference>
<dbReference type="InterPro" id="IPR011992">
    <property type="entry name" value="EF-hand-dom_pair"/>
</dbReference>
<dbReference type="InterPro" id="IPR011603">
    <property type="entry name" value="2oxoglutarate_DH_E1"/>
</dbReference>
<dbReference type="GO" id="GO:0005739">
    <property type="term" value="C:mitochondrion"/>
    <property type="evidence" value="ECO:0007669"/>
    <property type="project" value="TreeGrafter"/>
</dbReference>
<sequence length="654" mass="72923">MGLLQGVLLHGDAAFSGLGLPAEVMQLSNLPEYTTGGTIHLIINNQIGFTTDPKLARSSPHPSDVAKGVGAPIFHVNGDDPQAVCQACELAVEYRQRFLSDVVVDIVCYRRHGHNEQDDPSVTMPLTYKKIATHPTTLQIYSQQLLQKGLASAEMIKNWTNGVEKTFEAEYEEAGKYETSLEEWLSTNWQGDALGTSTPHRYILPTGVPFETLYEVGRAVSRVPEGFNLHPDVELLLKNRAKMIETGKGVDWAMAEALAFGSLMMVANPELGQTPETYPHYYVRLSGQDCERGTFNQRHAVLYDQKTSRRYVPLNNIAKERQATFLICNSSLSEAAILGFEYGFSLGNEDALVLWEAQFGDFANNAQSIIDNFIASGEDKWMTPTALVMLLPHGYDGQGPEHSSARLERFLQLSNDDPDHLPGLTPQHQAEIEAGFSAADRDGKGYLLKEDLMRLLETMKGIDHDRAKELLHEKELDGSQKIEREQWVGLMVEWMRRNAERDHNMRFAKPLVVMSPKFLLHHSACRSKLADFDVGTYFRRVIVDGDKGDNLRHLAATLVPREDIRRVILCSGKEEPKNMGAWAYVQPRVATAQRELFHKKHVSYSRPGSPSVARAGLPVRYIGRSPSASTATGSSEIHQEETKAIISAALRLNA</sequence>
<dbReference type="SUPFAM" id="SSF47473">
    <property type="entry name" value="EF-hand"/>
    <property type="match status" value="1"/>
</dbReference>
<dbReference type="Gene3D" id="3.40.50.970">
    <property type="match status" value="1"/>
</dbReference>
<protein>
    <recommendedName>
        <fullName evidence="5">EF-hand domain-containing protein</fullName>
    </recommendedName>
</protein>
<evidence type="ECO:0000256" key="2">
    <source>
        <dbReference type="ARBA" id="ARBA00006936"/>
    </source>
</evidence>
<dbReference type="Gene3D" id="3.40.50.12470">
    <property type="match status" value="1"/>
</dbReference>
<gene>
    <name evidence="6" type="ORF">CBR_g23813</name>
</gene>
<dbReference type="GO" id="GO:0045252">
    <property type="term" value="C:oxoglutarate dehydrogenase complex"/>
    <property type="evidence" value="ECO:0007669"/>
    <property type="project" value="TreeGrafter"/>
</dbReference>
<dbReference type="OrthoDB" id="413077at2759"/>
<evidence type="ECO:0000256" key="1">
    <source>
        <dbReference type="ARBA" id="ARBA00001964"/>
    </source>
</evidence>
<evidence type="ECO:0000313" key="7">
    <source>
        <dbReference type="Proteomes" id="UP000265515"/>
    </source>
</evidence>
<proteinExistence type="inferred from homology"/>
<dbReference type="OMA" id="VTSQKWM"/>
<evidence type="ECO:0000313" key="6">
    <source>
        <dbReference type="EMBL" id="GBG61860.1"/>
    </source>
</evidence>
<evidence type="ECO:0000256" key="4">
    <source>
        <dbReference type="ARBA" id="ARBA00023052"/>
    </source>
</evidence>
<dbReference type="GO" id="GO:0004591">
    <property type="term" value="F:oxoglutarate dehydrogenase (succinyl-transferring) activity"/>
    <property type="evidence" value="ECO:0007669"/>
    <property type="project" value="TreeGrafter"/>
</dbReference>
<comment type="cofactor">
    <cofactor evidence="1">
        <name>thiamine diphosphate</name>
        <dbReference type="ChEBI" id="CHEBI:58937"/>
    </cofactor>
</comment>
<dbReference type="Gene3D" id="3.40.50.11610">
    <property type="entry name" value="Multifunctional 2-oxoglutarate metabolism enzyme, C-terminal domain"/>
    <property type="match status" value="1"/>
</dbReference>
<reference evidence="6 7" key="1">
    <citation type="journal article" date="2018" name="Cell">
        <title>The Chara Genome: Secondary Complexity and Implications for Plant Terrestrialization.</title>
        <authorList>
            <person name="Nishiyama T."/>
            <person name="Sakayama H."/>
            <person name="Vries J.D."/>
            <person name="Buschmann H."/>
            <person name="Saint-Marcoux D."/>
            <person name="Ullrich K.K."/>
            <person name="Haas F.B."/>
            <person name="Vanderstraeten L."/>
            <person name="Becker D."/>
            <person name="Lang D."/>
            <person name="Vosolsobe S."/>
            <person name="Rombauts S."/>
            <person name="Wilhelmsson P.K.I."/>
            <person name="Janitza P."/>
            <person name="Kern R."/>
            <person name="Heyl A."/>
            <person name="Rumpler F."/>
            <person name="Villalobos L.I.A.C."/>
            <person name="Clay J.M."/>
            <person name="Skokan R."/>
            <person name="Toyoda A."/>
            <person name="Suzuki Y."/>
            <person name="Kagoshima H."/>
            <person name="Schijlen E."/>
            <person name="Tajeshwar N."/>
            <person name="Catarino B."/>
            <person name="Hetherington A.J."/>
            <person name="Saltykova A."/>
            <person name="Bonnot C."/>
            <person name="Breuninger H."/>
            <person name="Symeonidi A."/>
            <person name="Radhakrishnan G.V."/>
            <person name="Van Nieuwerburgh F."/>
            <person name="Deforce D."/>
            <person name="Chang C."/>
            <person name="Karol K.G."/>
            <person name="Hedrich R."/>
            <person name="Ulvskov P."/>
            <person name="Glockner G."/>
            <person name="Delwiche C.F."/>
            <person name="Petrasek J."/>
            <person name="Van de Peer Y."/>
            <person name="Friml J."/>
            <person name="Beilby M."/>
            <person name="Dolan L."/>
            <person name="Kohara Y."/>
            <person name="Sugano S."/>
            <person name="Fujiyama A."/>
            <person name="Delaux P.-M."/>
            <person name="Quint M."/>
            <person name="TheiBen G."/>
            <person name="Hagemann M."/>
            <person name="Harholt J."/>
            <person name="Dunand C."/>
            <person name="Zachgo S."/>
            <person name="Langdale J."/>
            <person name="Maumus F."/>
            <person name="Straeten D.V.D."/>
            <person name="Gould S.B."/>
            <person name="Rensing S.A."/>
        </authorList>
    </citation>
    <scope>NUCLEOTIDE SEQUENCE [LARGE SCALE GENOMIC DNA]</scope>
    <source>
        <strain evidence="6 7">S276</strain>
    </source>
</reference>
<dbReference type="GO" id="GO:0006099">
    <property type="term" value="P:tricarboxylic acid cycle"/>
    <property type="evidence" value="ECO:0007669"/>
    <property type="project" value="TreeGrafter"/>
</dbReference>
<dbReference type="EMBL" id="BFEA01000023">
    <property type="protein sequence ID" value="GBG61860.1"/>
    <property type="molecule type" value="Genomic_DNA"/>
</dbReference>